<protein>
    <submittedName>
        <fullName evidence="1">Uncharacterized protein</fullName>
    </submittedName>
</protein>
<evidence type="ECO:0000313" key="2">
    <source>
        <dbReference type="Proteomes" id="UP000807342"/>
    </source>
</evidence>
<organism evidence="1 2">
    <name type="scientific">Macrolepiota fuliginosa MF-IS2</name>
    <dbReference type="NCBI Taxonomy" id="1400762"/>
    <lineage>
        <taxon>Eukaryota</taxon>
        <taxon>Fungi</taxon>
        <taxon>Dikarya</taxon>
        <taxon>Basidiomycota</taxon>
        <taxon>Agaricomycotina</taxon>
        <taxon>Agaricomycetes</taxon>
        <taxon>Agaricomycetidae</taxon>
        <taxon>Agaricales</taxon>
        <taxon>Agaricineae</taxon>
        <taxon>Agaricaceae</taxon>
        <taxon>Macrolepiota</taxon>
    </lineage>
</organism>
<name>A0A9P6BX22_9AGAR</name>
<comment type="caution">
    <text evidence="1">The sequence shown here is derived from an EMBL/GenBank/DDBJ whole genome shotgun (WGS) entry which is preliminary data.</text>
</comment>
<reference evidence="1" key="1">
    <citation type="submission" date="2020-11" db="EMBL/GenBank/DDBJ databases">
        <authorList>
            <consortium name="DOE Joint Genome Institute"/>
            <person name="Ahrendt S."/>
            <person name="Riley R."/>
            <person name="Andreopoulos W."/>
            <person name="Labutti K."/>
            <person name="Pangilinan J."/>
            <person name="Ruiz-Duenas F.J."/>
            <person name="Barrasa J.M."/>
            <person name="Sanchez-Garcia M."/>
            <person name="Camarero S."/>
            <person name="Miyauchi S."/>
            <person name="Serrano A."/>
            <person name="Linde D."/>
            <person name="Babiker R."/>
            <person name="Drula E."/>
            <person name="Ayuso-Fernandez I."/>
            <person name="Pacheco R."/>
            <person name="Padilla G."/>
            <person name="Ferreira P."/>
            <person name="Barriuso J."/>
            <person name="Kellner H."/>
            <person name="Castanera R."/>
            <person name="Alfaro M."/>
            <person name="Ramirez L."/>
            <person name="Pisabarro A.G."/>
            <person name="Kuo A."/>
            <person name="Tritt A."/>
            <person name="Lipzen A."/>
            <person name="He G."/>
            <person name="Yan M."/>
            <person name="Ng V."/>
            <person name="Cullen D."/>
            <person name="Martin F."/>
            <person name="Rosso M.-N."/>
            <person name="Henrissat B."/>
            <person name="Hibbett D."/>
            <person name="Martinez A.T."/>
            <person name="Grigoriev I.V."/>
        </authorList>
    </citation>
    <scope>NUCLEOTIDE SEQUENCE</scope>
    <source>
        <strain evidence="1">MF-IS2</strain>
    </source>
</reference>
<dbReference type="AlphaFoldDB" id="A0A9P6BX22"/>
<keyword evidence="2" id="KW-1185">Reference proteome</keyword>
<proteinExistence type="predicted"/>
<dbReference type="Proteomes" id="UP000807342">
    <property type="component" value="Unassembled WGS sequence"/>
</dbReference>
<accession>A0A9P6BX22</accession>
<dbReference type="EMBL" id="MU151965">
    <property type="protein sequence ID" value="KAF9441294.1"/>
    <property type="molecule type" value="Genomic_DNA"/>
</dbReference>
<gene>
    <name evidence="1" type="ORF">P691DRAFT_587049</name>
</gene>
<evidence type="ECO:0000313" key="1">
    <source>
        <dbReference type="EMBL" id="KAF9441294.1"/>
    </source>
</evidence>
<sequence>MLIFVIGLSDEATTRLFIYRSRDTFRAKTFTFLGVGRTKCYAGETTVVFGTFPHTPLGLNFETPIYKSLPYFHFVHNFIYRYTETGSHAALPCLFSL</sequence>